<evidence type="ECO:0000256" key="2">
    <source>
        <dbReference type="SAM" id="MobiDB-lite"/>
    </source>
</evidence>
<dbReference type="SUPFAM" id="SSF51445">
    <property type="entry name" value="(Trans)glycosidases"/>
    <property type="match status" value="1"/>
</dbReference>
<feature type="compositionally biased region" description="Pro residues" evidence="2">
    <location>
        <begin position="291"/>
        <end position="306"/>
    </location>
</feature>
<dbReference type="SUPFAM" id="SSF54556">
    <property type="entry name" value="Chitinase insertion domain"/>
    <property type="match status" value="1"/>
</dbReference>
<dbReference type="EMBL" id="CACRXK020010274">
    <property type="protein sequence ID" value="CAB4019052.1"/>
    <property type="molecule type" value="Genomic_DNA"/>
</dbReference>
<comment type="caution">
    <text evidence="3">The sequence shown here is derived from an EMBL/GenBank/DDBJ whole genome shotgun (WGS) entry which is preliminary data.</text>
</comment>
<dbReference type="InterPro" id="IPR017853">
    <property type="entry name" value="GH"/>
</dbReference>
<dbReference type="PANTHER" id="PTHR11177:SF317">
    <property type="entry name" value="CHITINASE 12-RELATED"/>
    <property type="match status" value="1"/>
</dbReference>
<dbReference type="AlphaFoldDB" id="A0A7D9F039"/>
<evidence type="ECO:0000313" key="4">
    <source>
        <dbReference type="Proteomes" id="UP001152795"/>
    </source>
</evidence>
<dbReference type="GO" id="GO:0005576">
    <property type="term" value="C:extracellular region"/>
    <property type="evidence" value="ECO:0007669"/>
    <property type="project" value="TreeGrafter"/>
</dbReference>
<reference evidence="3" key="1">
    <citation type="submission" date="2020-04" db="EMBL/GenBank/DDBJ databases">
        <authorList>
            <person name="Alioto T."/>
            <person name="Alioto T."/>
            <person name="Gomez Garrido J."/>
        </authorList>
    </citation>
    <scope>NUCLEOTIDE SEQUENCE</scope>
    <source>
        <strain evidence="3">A484AB</strain>
    </source>
</reference>
<dbReference type="Proteomes" id="UP001152795">
    <property type="component" value="Unassembled WGS sequence"/>
</dbReference>
<dbReference type="Pfam" id="PF00704">
    <property type="entry name" value="Glyco_hydro_18"/>
    <property type="match status" value="1"/>
</dbReference>
<keyword evidence="1" id="KW-1015">Disulfide bond</keyword>
<sequence>MVKTAQNRKIFIDSSIAFLRKNGFDGYDLDWEYPAGRGNSPPGDKQRYTALCDELLAAFEEEAAESGKERLLLSAAVPAGYKTIDAGYEVDKIAKSLDWINLMTYDLHGKWDRKTGHHTAMLGSDKLTVRYAVEHWMKLGMPAQKIALGMATYGRAFKLTNPNNNGLNAPSNGNPVRGKFTREAGFLAYYEICKMPLTVVKQNAAGAPYGYSGNVWVGYDTQESLMNDKVGLIKEKGLLAAMFWTLDLDDFAGTQCAEGKYPLLTAVTRALAGGVLPPMPPKPVTMRPKPSTMPPQPSTRPVPPKPGSCHSVPPFESAATDAWCIANCAAGFCPSSHCKCD</sequence>
<dbReference type="PANTHER" id="PTHR11177">
    <property type="entry name" value="CHITINASE"/>
    <property type="match status" value="1"/>
</dbReference>
<dbReference type="FunFam" id="3.10.50.10:FF:000001">
    <property type="entry name" value="Chitinase 3-like 1"/>
    <property type="match status" value="1"/>
</dbReference>
<dbReference type="GO" id="GO:0005975">
    <property type="term" value="P:carbohydrate metabolic process"/>
    <property type="evidence" value="ECO:0007669"/>
    <property type="project" value="InterPro"/>
</dbReference>
<dbReference type="GO" id="GO:0004568">
    <property type="term" value="F:chitinase activity"/>
    <property type="evidence" value="ECO:0007669"/>
    <property type="project" value="TreeGrafter"/>
</dbReference>
<dbReference type="PROSITE" id="PS51910">
    <property type="entry name" value="GH18_2"/>
    <property type="match status" value="1"/>
</dbReference>
<dbReference type="Gene3D" id="3.20.20.80">
    <property type="entry name" value="Glycosidases"/>
    <property type="match status" value="1"/>
</dbReference>
<protein>
    <submittedName>
        <fullName evidence="3">Chitinase-3 1</fullName>
    </submittedName>
</protein>
<dbReference type="InterPro" id="IPR029070">
    <property type="entry name" value="Chitinase_insertion_sf"/>
</dbReference>
<dbReference type="SMART" id="SM00636">
    <property type="entry name" value="Glyco_18"/>
    <property type="match status" value="1"/>
</dbReference>
<dbReference type="InterPro" id="IPR001223">
    <property type="entry name" value="Glyco_hydro18_cat"/>
</dbReference>
<dbReference type="Gene3D" id="3.10.50.10">
    <property type="match status" value="1"/>
</dbReference>
<name>A0A7D9F039_PARCT</name>
<accession>A0A7D9F039</accession>
<dbReference type="OrthoDB" id="76388at2759"/>
<dbReference type="InterPro" id="IPR011583">
    <property type="entry name" value="Chitinase_II/V-like_cat"/>
</dbReference>
<proteinExistence type="predicted"/>
<keyword evidence="4" id="KW-1185">Reference proteome</keyword>
<dbReference type="InterPro" id="IPR050314">
    <property type="entry name" value="Glycosyl_Hydrlase_18"/>
</dbReference>
<feature type="region of interest" description="Disordered" evidence="2">
    <location>
        <begin position="278"/>
        <end position="308"/>
    </location>
</feature>
<evidence type="ECO:0000313" key="3">
    <source>
        <dbReference type="EMBL" id="CAB4019052.1"/>
    </source>
</evidence>
<gene>
    <name evidence="3" type="ORF">PACLA_8A001938</name>
</gene>
<dbReference type="GO" id="GO:0006032">
    <property type="term" value="P:chitin catabolic process"/>
    <property type="evidence" value="ECO:0007669"/>
    <property type="project" value="TreeGrafter"/>
</dbReference>
<dbReference type="GO" id="GO:0008061">
    <property type="term" value="F:chitin binding"/>
    <property type="evidence" value="ECO:0007669"/>
    <property type="project" value="InterPro"/>
</dbReference>
<organism evidence="3 4">
    <name type="scientific">Paramuricea clavata</name>
    <name type="common">Red gorgonian</name>
    <name type="synonym">Violescent sea-whip</name>
    <dbReference type="NCBI Taxonomy" id="317549"/>
    <lineage>
        <taxon>Eukaryota</taxon>
        <taxon>Metazoa</taxon>
        <taxon>Cnidaria</taxon>
        <taxon>Anthozoa</taxon>
        <taxon>Octocorallia</taxon>
        <taxon>Malacalcyonacea</taxon>
        <taxon>Plexauridae</taxon>
        <taxon>Paramuricea</taxon>
    </lineage>
</organism>
<evidence type="ECO:0000256" key="1">
    <source>
        <dbReference type="ARBA" id="ARBA00023157"/>
    </source>
</evidence>